<dbReference type="PANTHER" id="PTHR43309:SF3">
    <property type="entry name" value="5-OXOPROLINASE SUBUNIT C"/>
    <property type="match status" value="1"/>
</dbReference>
<dbReference type="SUPFAM" id="SSF50891">
    <property type="entry name" value="Cyclophilin-like"/>
    <property type="match status" value="1"/>
</dbReference>
<dbReference type="InterPro" id="IPR003778">
    <property type="entry name" value="CT_A_B"/>
</dbReference>
<dbReference type="InterPro" id="IPR029000">
    <property type="entry name" value="Cyclophilin-like_dom_sf"/>
</dbReference>
<accession>A0A917F5U1</accession>
<dbReference type="InterPro" id="IPR052708">
    <property type="entry name" value="PxpC"/>
</dbReference>
<keyword evidence="1" id="KW-0547">Nucleotide-binding</keyword>
<name>A0A917F5U1_9MICO</name>
<dbReference type="Gene3D" id="2.40.100.10">
    <property type="entry name" value="Cyclophilin-like"/>
    <property type="match status" value="1"/>
</dbReference>
<reference evidence="5" key="2">
    <citation type="submission" date="2020-09" db="EMBL/GenBank/DDBJ databases">
        <authorList>
            <person name="Sun Q."/>
            <person name="Zhou Y."/>
        </authorList>
    </citation>
    <scope>NUCLEOTIDE SEQUENCE</scope>
    <source>
        <strain evidence="5">CGMCC 1.12160</strain>
    </source>
</reference>
<keyword evidence="2" id="KW-0378">Hydrolase</keyword>
<feature type="domain" description="Carboxyltransferase" evidence="4">
    <location>
        <begin position="26"/>
        <end position="293"/>
    </location>
</feature>
<evidence type="ECO:0000256" key="1">
    <source>
        <dbReference type="ARBA" id="ARBA00022741"/>
    </source>
</evidence>
<evidence type="ECO:0000256" key="3">
    <source>
        <dbReference type="ARBA" id="ARBA00022840"/>
    </source>
</evidence>
<dbReference type="NCBIfam" id="TIGR00724">
    <property type="entry name" value="urea_amlyse_rel"/>
    <property type="match status" value="1"/>
</dbReference>
<evidence type="ECO:0000256" key="2">
    <source>
        <dbReference type="ARBA" id="ARBA00022801"/>
    </source>
</evidence>
<evidence type="ECO:0000313" key="5">
    <source>
        <dbReference type="EMBL" id="GGF46439.1"/>
    </source>
</evidence>
<evidence type="ECO:0000259" key="4">
    <source>
        <dbReference type="SMART" id="SM00797"/>
    </source>
</evidence>
<dbReference type="GO" id="GO:0016787">
    <property type="term" value="F:hydrolase activity"/>
    <property type="evidence" value="ECO:0007669"/>
    <property type="project" value="UniProtKB-KW"/>
</dbReference>
<reference evidence="5" key="1">
    <citation type="journal article" date="2014" name="Int. J. Syst. Evol. Microbiol.">
        <title>Complete genome sequence of Corynebacterium casei LMG S-19264T (=DSM 44701T), isolated from a smear-ripened cheese.</title>
        <authorList>
            <consortium name="US DOE Joint Genome Institute (JGI-PGF)"/>
            <person name="Walter F."/>
            <person name="Albersmeier A."/>
            <person name="Kalinowski J."/>
            <person name="Ruckert C."/>
        </authorList>
    </citation>
    <scope>NUCLEOTIDE SEQUENCE</scope>
    <source>
        <strain evidence="5">CGMCC 1.12160</strain>
    </source>
</reference>
<dbReference type="PANTHER" id="PTHR43309">
    <property type="entry name" value="5-OXOPROLINASE SUBUNIT C"/>
    <property type="match status" value="1"/>
</dbReference>
<evidence type="ECO:0000313" key="6">
    <source>
        <dbReference type="Proteomes" id="UP000605670"/>
    </source>
</evidence>
<dbReference type="RefSeq" id="WP_188428837.1">
    <property type="nucleotide sequence ID" value="NZ_BAABKH010000005.1"/>
</dbReference>
<proteinExistence type="predicted"/>
<organism evidence="5 6">
    <name type="scientific">Ornithinimicrobium tianjinense</name>
    <dbReference type="NCBI Taxonomy" id="1195761"/>
    <lineage>
        <taxon>Bacteria</taxon>
        <taxon>Bacillati</taxon>
        <taxon>Actinomycetota</taxon>
        <taxon>Actinomycetes</taxon>
        <taxon>Micrococcales</taxon>
        <taxon>Ornithinimicrobiaceae</taxon>
        <taxon>Ornithinimicrobium</taxon>
    </lineage>
</organism>
<gene>
    <name evidence="5" type="ORF">GCM10011366_12700</name>
</gene>
<dbReference type="SMART" id="SM00797">
    <property type="entry name" value="AHS2"/>
    <property type="match status" value="1"/>
</dbReference>
<comment type="caution">
    <text evidence="5">The sequence shown here is derived from an EMBL/GenBank/DDBJ whole genome shotgun (WGS) entry which is preliminary data.</text>
</comment>
<dbReference type="AlphaFoldDB" id="A0A917F5U1"/>
<protein>
    <recommendedName>
        <fullName evidence="4">Carboxyltransferase domain-containing protein</fullName>
    </recommendedName>
</protein>
<keyword evidence="3" id="KW-0067">ATP-binding</keyword>
<sequence length="295" mass="30675">MSRALEILDPGVQSLLQDPGRLGQLAVGVGRSGAADRAAYRLGARLLGNAEDAAAVEVTLGGLRARARGDLLVCVTGATAPLTVGGHRAAHAAPVHVRDGEEISLGMASAGLRAYLSVRGGLVPEPVLGSCATDTMSGLGPPPLAAGDVVPVGERTRDWPNVDVAPVPAPTGGEVVLVVTPGPRQDWFADPEVLSSTAWVVSDRSDRKGIRLQGKGSRLERTPARQDAELPSEGMVRGAVQVPPDGEPVVFLNDHPVTGGYPVVGVVRGSSMDRAAQLTPGQVVWFRWESLGWRP</sequence>
<dbReference type="GO" id="GO:0005524">
    <property type="term" value="F:ATP binding"/>
    <property type="evidence" value="ECO:0007669"/>
    <property type="project" value="UniProtKB-KW"/>
</dbReference>
<dbReference type="EMBL" id="BMEM01000001">
    <property type="protein sequence ID" value="GGF46439.1"/>
    <property type="molecule type" value="Genomic_DNA"/>
</dbReference>
<dbReference type="Proteomes" id="UP000605670">
    <property type="component" value="Unassembled WGS sequence"/>
</dbReference>
<keyword evidence="6" id="KW-1185">Reference proteome</keyword>
<dbReference type="Pfam" id="PF02626">
    <property type="entry name" value="CT_A_B"/>
    <property type="match status" value="1"/>
</dbReference>